<dbReference type="GO" id="GO:0005230">
    <property type="term" value="F:extracellular ligand-gated monoatomic ion channel activity"/>
    <property type="evidence" value="ECO:0007669"/>
    <property type="project" value="InterPro"/>
</dbReference>
<dbReference type="Gene3D" id="2.70.170.10">
    <property type="entry name" value="Neurotransmitter-gated ion-channel ligand-binding domain"/>
    <property type="match status" value="1"/>
</dbReference>
<dbReference type="AlphaFoldDB" id="A0A2A2LR79"/>
<dbReference type="STRING" id="2018661.A0A2A2LR79"/>
<proteinExistence type="predicted"/>
<sequence length="251" mass="28586">MKATIFVFMAVVFYTRTGGTTAEHLIDQPYIIERPVNQVDFDAMMLEYNVDRQPSDTVQIVINATITSLGLMNNNAQFSVIGMTVELEQSWMDSRLMFGGKSEVQIPRHIRIWTPVTFARNALTENIDQSHIQVSPEGKVQLFEKRSIQSFVNSEQLNHNFTTIFTTFSPSILYRPNVINSFVPQQPYSRAEMRIAGEKMDLIRASGSTIGSHSFAINFYNTNMEKQERSTNKSDLKNIVKDLKNLTNSTI</sequence>
<feature type="signal peptide" evidence="1">
    <location>
        <begin position="1"/>
        <end position="22"/>
    </location>
</feature>
<dbReference type="EMBL" id="LIAE01006501">
    <property type="protein sequence ID" value="PAV88680.1"/>
    <property type="molecule type" value="Genomic_DNA"/>
</dbReference>
<evidence type="ECO:0000256" key="1">
    <source>
        <dbReference type="SAM" id="SignalP"/>
    </source>
</evidence>
<dbReference type="Proteomes" id="UP000218231">
    <property type="component" value="Unassembled WGS sequence"/>
</dbReference>
<dbReference type="InterPro" id="IPR036734">
    <property type="entry name" value="Neur_chan_lig-bd_sf"/>
</dbReference>
<dbReference type="SUPFAM" id="SSF63712">
    <property type="entry name" value="Nicotinic receptor ligand binding domain-like"/>
    <property type="match status" value="1"/>
</dbReference>
<dbReference type="OrthoDB" id="5861496at2759"/>
<gene>
    <name evidence="3" type="ORF">WR25_17256</name>
</gene>
<organism evidence="3 4">
    <name type="scientific">Diploscapter pachys</name>
    <dbReference type="NCBI Taxonomy" id="2018661"/>
    <lineage>
        <taxon>Eukaryota</taxon>
        <taxon>Metazoa</taxon>
        <taxon>Ecdysozoa</taxon>
        <taxon>Nematoda</taxon>
        <taxon>Chromadorea</taxon>
        <taxon>Rhabditida</taxon>
        <taxon>Rhabditina</taxon>
        <taxon>Rhabditomorpha</taxon>
        <taxon>Rhabditoidea</taxon>
        <taxon>Rhabditidae</taxon>
        <taxon>Diploscapter</taxon>
    </lineage>
</organism>
<name>A0A2A2LR79_9BILA</name>
<dbReference type="Pfam" id="PF02931">
    <property type="entry name" value="Neur_chan_LBD"/>
    <property type="match status" value="1"/>
</dbReference>
<feature type="chain" id="PRO_5012629745" description="Neurotransmitter-gated ion-channel ligand-binding domain-containing protein" evidence="1">
    <location>
        <begin position="23"/>
        <end position="251"/>
    </location>
</feature>
<evidence type="ECO:0000313" key="3">
    <source>
        <dbReference type="EMBL" id="PAV88680.1"/>
    </source>
</evidence>
<evidence type="ECO:0000313" key="4">
    <source>
        <dbReference type="Proteomes" id="UP000218231"/>
    </source>
</evidence>
<dbReference type="GO" id="GO:0016020">
    <property type="term" value="C:membrane"/>
    <property type="evidence" value="ECO:0007669"/>
    <property type="project" value="InterPro"/>
</dbReference>
<accession>A0A2A2LR79</accession>
<feature type="domain" description="Neurotransmitter-gated ion-channel ligand-binding" evidence="2">
    <location>
        <begin position="44"/>
        <end position="148"/>
    </location>
</feature>
<evidence type="ECO:0000259" key="2">
    <source>
        <dbReference type="Pfam" id="PF02931"/>
    </source>
</evidence>
<dbReference type="InterPro" id="IPR006202">
    <property type="entry name" value="Neur_chan_lig-bd"/>
</dbReference>
<keyword evidence="1" id="KW-0732">Signal</keyword>
<reference evidence="3 4" key="1">
    <citation type="journal article" date="2017" name="Curr. Biol.">
        <title>Genome architecture and evolution of a unichromosomal asexual nematode.</title>
        <authorList>
            <person name="Fradin H."/>
            <person name="Zegar C."/>
            <person name="Gutwein M."/>
            <person name="Lucas J."/>
            <person name="Kovtun M."/>
            <person name="Corcoran D."/>
            <person name="Baugh L.R."/>
            <person name="Kiontke K."/>
            <person name="Gunsalus K."/>
            <person name="Fitch D.H."/>
            <person name="Piano F."/>
        </authorList>
    </citation>
    <scope>NUCLEOTIDE SEQUENCE [LARGE SCALE GENOMIC DNA]</scope>
    <source>
        <strain evidence="3">PF1309</strain>
    </source>
</reference>
<protein>
    <recommendedName>
        <fullName evidence="2">Neurotransmitter-gated ion-channel ligand-binding domain-containing protein</fullName>
    </recommendedName>
</protein>
<comment type="caution">
    <text evidence="3">The sequence shown here is derived from an EMBL/GenBank/DDBJ whole genome shotgun (WGS) entry which is preliminary data.</text>
</comment>
<keyword evidence="4" id="KW-1185">Reference proteome</keyword>